<dbReference type="Gene3D" id="1.10.220.160">
    <property type="match status" value="1"/>
</dbReference>
<dbReference type="GO" id="GO:0008270">
    <property type="term" value="F:zinc ion binding"/>
    <property type="evidence" value="ECO:0007669"/>
    <property type="project" value="UniProtKB-KW"/>
</dbReference>
<dbReference type="PROSITE" id="PS50280">
    <property type="entry name" value="SET"/>
    <property type="match status" value="1"/>
</dbReference>
<dbReference type="InterPro" id="IPR050869">
    <property type="entry name" value="H3K4_H4K5_MeTrfase"/>
</dbReference>
<dbReference type="InterPro" id="IPR002893">
    <property type="entry name" value="Znf_MYND"/>
</dbReference>
<reference evidence="5 6" key="1">
    <citation type="journal article" date="2018" name="G3 (Bethesda)">
        <title>Phylogenetic and Phylogenomic Definition of Rhizopus Species.</title>
        <authorList>
            <person name="Gryganskyi A.P."/>
            <person name="Golan J."/>
            <person name="Dolatabadi S."/>
            <person name="Mondo S."/>
            <person name="Robb S."/>
            <person name="Idnurm A."/>
            <person name="Muszewska A."/>
            <person name="Steczkiewicz K."/>
            <person name="Masonjones S."/>
            <person name="Liao H.L."/>
            <person name="Gajdeczka M.T."/>
            <person name="Anike F."/>
            <person name="Vuek A."/>
            <person name="Anishchenko I.M."/>
            <person name="Voigt K."/>
            <person name="de Hoog G.S."/>
            <person name="Smith M.E."/>
            <person name="Heitman J."/>
            <person name="Vilgalys R."/>
            <person name="Stajich J.E."/>
        </authorList>
    </citation>
    <scope>NUCLEOTIDE SEQUENCE [LARGE SCALE GENOMIC DNA]</scope>
    <source>
        <strain evidence="5 6">LSU 92-RS-03</strain>
    </source>
</reference>
<dbReference type="Gene3D" id="6.10.140.2220">
    <property type="match status" value="1"/>
</dbReference>
<keyword evidence="1" id="KW-0479">Metal-binding</keyword>
<dbReference type="SUPFAM" id="SSF82199">
    <property type="entry name" value="SET domain"/>
    <property type="match status" value="1"/>
</dbReference>
<keyword evidence="3" id="KW-0862">Zinc</keyword>
<name>A0A367KPN6_RHIST</name>
<evidence type="ECO:0000256" key="3">
    <source>
        <dbReference type="ARBA" id="ARBA00022833"/>
    </source>
</evidence>
<keyword evidence="2" id="KW-0863">Zinc-finger</keyword>
<dbReference type="SUPFAM" id="SSF144232">
    <property type="entry name" value="HIT/MYND zinc finger-like"/>
    <property type="match status" value="1"/>
</dbReference>
<evidence type="ECO:0000313" key="6">
    <source>
        <dbReference type="Proteomes" id="UP000253551"/>
    </source>
</evidence>
<dbReference type="PANTHER" id="PTHR12197">
    <property type="entry name" value="HISTONE-LYSINE N-METHYLTRANSFERASE SMYD"/>
    <property type="match status" value="1"/>
</dbReference>
<evidence type="ECO:0000256" key="2">
    <source>
        <dbReference type="ARBA" id="ARBA00022771"/>
    </source>
</evidence>
<organism evidence="5 6">
    <name type="scientific">Rhizopus stolonifer</name>
    <name type="common">Rhizopus nigricans</name>
    <dbReference type="NCBI Taxonomy" id="4846"/>
    <lineage>
        <taxon>Eukaryota</taxon>
        <taxon>Fungi</taxon>
        <taxon>Fungi incertae sedis</taxon>
        <taxon>Mucoromycota</taxon>
        <taxon>Mucoromycotina</taxon>
        <taxon>Mucoromycetes</taxon>
        <taxon>Mucorales</taxon>
        <taxon>Mucorineae</taxon>
        <taxon>Rhizopodaceae</taxon>
        <taxon>Rhizopus</taxon>
    </lineage>
</organism>
<sequence length="548" mass="61006">MTTELADKFEHSCNLQENASTKNDKKKKNVGEIHPFYKEAFNNYPVHLKQTKAKGRHAVASEALSEGVEVSQETAAAFVVRSEFLNQHCHSCLADLVTPKSCSGCSMAYYCSSACLEKDVLHTSVCCAMKQVQAIARSTDVDVDLLRLMLLLLARRSLGAQTLVPFWCVEDLLSHAEGAPDAFKQVVGAACKLSNRWIFLLTEFVAERVLSELPESLRISVDDMVALACRINNNAHGLGDQHARNTDVALGLFPLGALFFNHSCNPNTAFVGLPNGKLAFRTIRPVKKDEELVVSYIDIYSDRDERRRELLATKHFWCKCKRCAGPVEKSIDRFLQGIICHQCEKDAYLVPATSIEHLVKGEKSVMLENTFRCATCGHQIERKELQGALEAAHEKYTAGMAYIRQYGDYNKGREQLEELTKQPTKGGGVHTLNSIRFNSYIPLMNCLRYNGDLKGAVQVNKSILSLIEHYSEVGGLPKNTPEYSDFAQNLGELCEKVASQSGSAILKKKWLKEAQQAYAQALNARSVTFGKTHPKAQIVQQAINKIKL</sequence>
<dbReference type="STRING" id="4846.A0A367KPN6"/>
<evidence type="ECO:0000256" key="1">
    <source>
        <dbReference type="ARBA" id="ARBA00022723"/>
    </source>
</evidence>
<feature type="domain" description="SET" evidence="4">
    <location>
        <begin position="44"/>
        <end position="297"/>
    </location>
</feature>
<evidence type="ECO:0000259" key="4">
    <source>
        <dbReference type="PROSITE" id="PS50280"/>
    </source>
</evidence>
<comment type="caution">
    <text evidence="5">The sequence shown here is derived from an EMBL/GenBank/DDBJ whole genome shotgun (WGS) entry which is preliminary data.</text>
</comment>
<proteinExistence type="predicted"/>
<dbReference type="PANTHER" id="PTHR12197:SF282">
    <property type="entry name" value="SET DOMAIN-CONTAINING PROTEIN"/>
    <property type="match status" value="1"/>
</dbReference>
<dbReference type="InterPro" id="IPR046341">
    <property type="entry name" value="SET_dom_sf"/>
</dbReference>
<accession>A0A367KPN6</accession>
<evidence type="ECO:0000313" key="5">
    <source>
        <dbReference type="EMBL" id="RCI04149.1"/>
    </source>
</evidence>
<dbReference type="InterPro" id="IPR001214">
    <property type="entry name" value="SET_dom"/>
</dbReference>
<dbReference type="Proteomes" id="UP000253551">
    <property type="component" value="Unassembled WGS sequence"/>
</dbReference>
<dbReference type="Pfam" id="PF00856">
    <property type="entry name" value="SET"/>
    <property type="match status" value="1"/>
</dbReference>
<dbReference type="CDD" id="cd20071">
    <property type="entry name" value="SET_SMYD"/>
    <property type="match status" value="1"/>
</dbReference>
<dbReference type="Pfam" id="PF01753">
    <property type="entry name" value="zf-MYND"/>
    <property type="match status" value="1"/>
</dbReference>
<dbReference type="Gene3D" id="2.170.270.10">
    <property type="entry name" value="SET domain"/>
    <property type="match status" value="1"/>
</dbReference>
<keyword evidence="6" id="KW-1185">Reference proteome</keyword>
<dbReference type="AlphaFoldDB" id="A0A367KPN6"/>
<dbReference type="OrthoDB" id="265717at2759"/>
<protein>
    <recommendedName>
        <fullName evidence="4">SET domain-containing protein</fullName>
    </recommendedName>
</protein>
<gene>
    <name evidence="5" type="ORF">CU098_012539</name>
</gene>
<dbReference type="EMBL" id="PJQM01000772">
    <property type="protein sequence ID" value="RCI04149.1"/>
    <property type="molecule type" value="Genomic_DNA"/>
</dbReference>